<accession>C5J649</accession>
<reference evidence="3" key="1">
    <citation type="journal article" date="2009" name="BMC Bioinformatics">
        <title>The Mycoplasma conjunctivae genome sequencing, annotation and analysis.</title>
        <authorList>
            <person name="Calderon-Copete S.P."/>
            <person name="Wigger G."/>
            <person name="Wunderlin C."/>
            <person name="Schmidheini T."/>
            <person name="Frey J."/>
            <person name="Quail M.A."/>
            <person name="Falquet L."/>
        </authorList>
    </citation>
    <scope>NUCLEOTIDE SEQUENCE [LARGE SCALE GENOMIC DNA]</scope>
    <source>
        <strain evidence="3">ATCC 25834 / NCTC 10147 / HRC/581</strain>
    </source>
</reference>
<sequence length="211" mass="24376">MTWEINRQRKSNNLIVNNNKQFYNKSDNSNKLRNNFSLTSNKVKSGNKNRKTSDYTTQNKENQGWKIAEKRINQSIRNDDILAKMITKQDEIPDVKKIKKFLPTKDKKPIETKTKATNNKKATLKKSSSLKVKTKANSDKPTIDINILAQDVKQWISGAKGKITKDQLVSNISSKYAISKKLSLEKLNLLTSDKYKIIEYNKSKKIWQILN</sequence>
<dbReference type="KEGG" id="mco:MCJ_002500"/>
<dbReference type="Proteomes" id="UP000001491">
    <property type="component" value="Chromosome"/>
</dbReference>
<organism evidence="2 3">
    <name type="scientific">Mesomycoplasma conjunctivae (strain ATCC 25834 / NCTC 10147 / HRC/581)</name>
    <name type="common">Mycoplasma conjunctivae</name>
    <dbReference type="NCBI Taxonomy" id="572263"/>
    <lineage>
        <taxon>Bacteria</taxon>
        <taxon>Bacillati</taxon>
        <taxon>Mycoplasmatota</taxon>
        <taxon>Mycoplasmoidales</taxon>
        <taxon>Metamycoplasmataceae</taxon>
        <taxon>Mesomycoplasma</taxon>
    </lineage>
</organism>
<dbReference type="AlphaFoldDB" id="C5J649"/>
<protein>
    <submittedName>
        <fullName evidence="2">Uncharacterized protein</fullName>
    </submittedName>
</protein>
<dbReference type="EMBL" id="FM864216">
    <property type="protein sequence ID" value="CAT04941.1"/>
    <property type="molecule type" value="Genomic_DNA"/>
</dbReference>
<evidence type="ECO:0000313" key="2">
    <source>
        <dbReference type="EMBL" id="CAT04941.1"/>
    </source>
</evidence>
<dbReference type="HOGENOM" id="CLU_1303762_0_0_14"/>
<evidence type="ECO:0000256" key="1">
    <source>
        <dbReference type="SAM" id="MobiDB-lite"/>
    </source>
</evidence>
<evidence type="ECO:0000313" key="3">
    <source>
        <dbReference type="Proteomes" id="UP000001491"/>
    </source>
</evidence>
<keyword evidence="3" id="KW-1185">Reference proteome</keyword>
<gene>
    <name evidence="2" type="ordered locus">MCJ_002500</name>
</gene>
<name>C5J649_MESCH</name>
<proteinExistence type="predicted"/>
<feature type="region of interest" description="Disordered" evidence="1">
    <location>
        <begin position="39"/>
        <end position="61"/>
    </location>
</feature>